<keyword evidence="2" id="KW-0539">Nucleus</keyword>
<comment type="subcellular location">
    <subcellularLocation>
        <location evidence="1">Nucleus</location>
    </subcellularLocation>
</comment>
<evidence type="ECO:0000313" key="4">
    <source>
        <dbReference type="EMBL" id="KIH48487.1"/>
    </source>
</evidence>
<organism evidence="4 5">
    <name type="scientific">Ancylostoma duodenale</name>
    <dbReference type="NCBI Taxonomy" id="51022"/>
    <lineage>
        <taxon>Eukaryota</taxon>
        <taxon>Metazoa</taxon>
        <taxon>Ecdysozoa</taxon>
        <taxon>Nematoda</taxon>
        <taxon>Chromadorea</taxon>
        <taxon>Rhabditida</taxon>
        <taxon>Rhabditina</taxon>
        <taxon>Rhabditomorpha</taxon>
        <taxon>Strongyloidea</taxon>
        <taxon>Ancylostomatidae</taxon>
        <taxon>Ancylostomatinae</taxon>
        <taxon>Ancylostoma</taxon>
    </lineage>
</organism>
<protein>
    <recommendedName>
        <fullName evidence="3">WHIM1 domain-containing protein</fullName>
    </recommendedName>
</protein>
<accession>A0A0C2CFD0</accession>
<evidence type="ECO:0000313" key="5">
    <source>
        <dbReference type="Proteomes" id="UP000054047"/>
    </source>
</evidence>
<evidence type="ECO:0000259" key="3">
    <source>
        <dbReference type="Pfam" id="PF15612"/>
    </source>
</evidence>
<dbReference type="InterPro" id="IPR028942">
    <property type="entry name" value="WHIM1_dom"/>
</dbReference>
<dbReference type="OrthoDB" id="784962at2759"/>
<dbReference type="PANTHER" id="PTHR45915">
    <property type="entry name" value="TRANSCRIPTION INTERMEDIARY FACTOR"/>
    <property type="match status" value="1"/>
</dbReference>
<feature type="domain" description="WHIM1" evidence="3">
    <location>
        <begin position="13"/>
        <end position="54"/>
    </location>
</feature>
<dbReference type="Pfam" id="PF15612">
    <property type="entry name" value="WHIM1"/>
    <property type="match status" value="1"/>
</dbReference>
<dbReference type="GO" id="GO:0000785">
    <property type="term" value="C:chromatin"/>
    <property type="evidence" value="ECO:0007669"/>
    <property type="project" value="TreeGrafter"/>
</dbReference>
<name>A0A0C2CFD0_9BILA</name>
<sequence length="78" mass="8964">MRMFLGTRDSQGQKLSDLLVERSFAELSGEEKASILAYLCNELLCCPNIVKEIDRNLEEVGRLKGDRWMRDGKVIIDF</sequence>
<keyword evidence="5" id="KW-1185">Reference proteome</keyword>
<dbReference type="PANTHER" id="PTHR45915:SF2">
    <property type="entry name" value="TOUTATIS, ISOFORM E"/>
    <property type="match status" value="1"/>
</dbReference>
<evidence type="ECO:0000256" key="1">
    <source>
        <dbReference type="ARBA" id="ARBA00004123"/>
    </source>
</evidence>
<dbReference type="EMBL" id="KN759159">
    <property type="protein sequence ID" value="KIH48487.1"/>
    <property type="molecule type" value="Genomic_DNA"/>
</dbReference>
<dbReference type="Proteomes" id="UP000054047">
    <property type="component" value="Unassembled WGS sequence"/>
</dbReference>
<proteinExistence type="predicted"/>
<evidence type="ECO:0000256" key="2">
    <source>
        <dbReference type="ARBA" id="ARBA00023242"/>
    </source>
</evidence>
<dbReference type="GO" id="GO:0005634">
    <property type="term" value="C:nucleus"/>
    <property type="evidence" value="ECO:0007669"/>
    <property type="project" value="UniProtKB-SubCell"/>
</dbReference>
<dbReference type="AlphaFoldDB" id="A0A0C2CFD0"/>
<reference evidence="4 5" key="1">
    <citation type="submission" date="2013-12" db="EMBL/GenBank/DDBJ databases">
        <title>Draft genome of the parsitic nematode Ancylostoma duodenale.</title>
        <authorList>
            <person name="Mitreva M."/>
        </authorList>
    </citation>
    <scope>NUCLEOTIDE SEQUENCE [LARGE SCALE GENOMIC DNA]</scope>
    <source>
        <strain evidence="4 5">Zhejiang</strain>
    </source>
</reference>
<gene>
    <name evidence="4" type="ORF">ANCDUO_21443</name>
</gene>